<dbReference type="OrthoDB" id="10638912at2759"/>
<gene>
    <name evidence="2" type="ORF">HF325_002223</name>
</gene>
<dbReference type="Proteomes" id="UP000649328">
    <property type="component" value="Unassembled WGS sequence"/>
</dbReference>
<proteinExistence type="predicted"/>
<protein>
    <submittedName>
        <fullName evidence="2">Uncharacterized protein</fullName>
    </submittedName>
</protein>
<dbReference type="EMBL" id="JACBPP010000003">
    <property type="protein sequence ID" value="KAF8002978.1"/>
    <property type="molecule type" value="Genomic_DNA"/>
</dbReference>
<comment type="caution">
    <text evidence="2">The sequence shown here is derived from an EMBL/GenBank/DDBJ whole genome shotgun (WGS) entry which is preliminary data.</text>
</comment>
<name>A0A8H7GWF7_9ASCO</name>
<evidence type="ECO:0000256" key="1">
    <source>
        <dbReference type="SAM" id="MobiDB-lite"/>
    </source>
</evidence>
<keyword evidence="3" id="KW-1185">Reference proteome</keyword>
<feature type="compositionally biased region" description="Basic residues" evidence="1">
    <location>
        <begin position="83"/>
        <end position="97"/>
    </location>
</feature>
<evidence type="ECO:0000313" key="3">
    <source>
        <dbReference type="Proteomes" id="UP000649328"/>
    </source>
</evidence>
<dbReference type="AlphaFoldDB" id="A0A8H7GWF7"/>
<sequence>MPTPVTRDQFPAQEHLAYTTANCGHIVPSTSTPTTRSQAAARGAAHINTLPSLRAPAMHMSIAFDKRTLTRLPFQAPGEIQPRKHRTYKRPTYKQTG</sequence>
<feature type="region of interest" description="Disordered" evidence="1">
    <location>
        <begin position="74"/>
        <end position="97"/>
    </location>
</feature>
<organism evidence="2 3">
    <name type="scientific">Metschnikowia pulcherrima</name>
    <dbReference type="NCBI Taxonomy" id="27326"/>
    <lineage>
        <taxon>Eukaryota</taxon>
        <taxon>Fungi</taxon>
        <taxon>Dikarya</taxon>
        <taxon>Ascomycota</taxon>
        <taxon>Saccharomycotina</taxon>
        <taxon>Pichiomycetes</taxon>
        <taxon>Metschnikowiaceae</taxon>
        <taxon>Metschnikowia</taxon>
    </lineage>
</organism>
<reference evidence="2" key="1">
    <citation type="submission" date="2020-10" db="EMBL/GenBank/DDBJ databases">
        <title>The Whole-Genome Sequence of Metschnikowia persimmonesis, a Novel Endophytic Yeast Species Isolated from Medicinal Plant Diospyros kaki Thumb.</title>
        <authorList>
            <person name="Rahmat E."/>
            <person name="Kang Y."/>
        </authorList>
    </citation>
    <scope>NUCLEOTIDE SEQUENCE</scope>
    <source>
        <strain evidence="2">KIOM G15050</strain>
    </source>
</reference>
<evidence type="ECO:0000313" key="2">
    <source>
        <dbReference type="EMBL" id="KAF8002978.1"/>
    </source>
</evidence>
<accession>A0A8H7GWF7</accession>